<dbReference type="OrthoDB" id="9794935at2"/>
<gene>
    <name evidence="1" type="ORF">FRZ54_04335</name>
</gene>
<dbReference type="KEGG" id="mgin:FRZ54_04335"/>
<dbReference type="PANTHER" id="PTHR34071:SF2">
    <property type="entry name" value="FLAVIN-NUCLEOTIDE-BINDING PROTEIN"/>
    <property type="match status" value="1"/>
</dbReference>
<dbReference type="Proteomes" id="UP000321479">
    <property type="component" value="Chromosome"/>
</dbReference>
<dbReference type="PANTHER" id="PTHR34071">
    <property type="entry name" value="5-NITROIMIDAZOLE ANTIBIOTICS RESISTANCE PROTEIN, NIMA-FAMILY-RELATED PROTEIN-RELATED"/>
    <property type="match status" value="1"/>
</dbReference>
<name>A0A5B8US44_9SPHI</name>
<sequence>MLGELSELQMETLLKQQVIGRIACQADGVPYIVPINYFYNGTHIFFHSAIGKKIEIMRKNPKVCFLVDDIKSVFKWQSVIVLGKFEEITDMAEKERAMQGLIHRIMPFADNPKDHPSHGIAEKEDDIATRLELVIFKVIPISKTGRFEN</sequence>
<dbReference type="AlphaFoldDB" id="A0A5B8US44"/>
<organism evidence="1 2">
    <name type="scientific">Mucilaginibacter ginsenosidivorans</name>
    <dbReference type="NCBI Taxonomy" id="398053"/>
    <lineage>
        <taxon>Bacteria</taxon>
        <taxon>Pseudomonadati</taxon>
        <taxon>Bacteroidota</taxon>
        <taxon>Sphingobacteriia</taxon>
        <taxon>Sphingobacteriales</taxon>
        <taxon>Sphingobacteriaceae</taxon>
        <taxon>Mucilaginibacter</taxon>
    </lineage>
</organism>
<proteinExistence type="predicted"/>
<dbReference type="EMBL" id="CP042436">
    <property type="protein sequence ID" value="QEC61844.1"/>
    <property type="molecule type" value="Genomic_DNA"/>
</dbReference>
<evidence type="ECO:0000313" key="1">
    <source>
        <dbReference type="EMBL" id="QEC61844.1"/>
    </source>
</evidence>
<dbReference type="Gene3D" id="2.30.110.10">
    <property type="entry name" value="Electron Transport, Fmn-binding Protein, Chain A"/>
    <property type="match status" value="1"/>
</dbReference>
<dbReference type="Pfam" id="PF12900">
    <property type="entry name" value="Pyridox_ox_2"/>
    <property type="match status" value="1"/>
</dbReference>
<dbReference type="SUPFAM" id="SSF50475">
    <property type="entry name" value="FMN-binding split barrel"/>
    <property type="match status" value="1"/>
</dbReference>
<evidence type="ECO:0000313" key="2">
    <source>
        <dbReference type="Proteomes" id="UP000321479"/>
    </source>
</evidence>
<protein>
    <submittedName>
        <fullName evidence="1">Pyridoxamine 5'-phosphate oxidase family protein</fullName>
    </submittedName>
</protein>
<reference evidence="1 2" key="1">
    <citation type="journal article" date="2017" name="Curr. Microbiol.">
        <title>Mucilaginibacter ginsenosidivorans sp. nov., Isolated from Soil of Ginseng Field.</title>
        <authorList>
            <person name="Kim M.M."/>
            <person name="Siddiqi M.Z."/>
            <person name="Im W.T."/>
        </authorList>
    </citation>
    <scope>NUCLEOTIDE SEQUENCE [LARGE SCALE GENOMIC DNA]</scope>
    <source>
        <strain evidence="1 2">Gsoil 3017</strain>
    </source>
</reference>
<keyword evidence="2" id="KW-1185">Reference proteome</keyword>
<dbReference type="InterPro" id="IPR012349">
    <property type="entry name" value="Split_barrel_FMN-bd"/>
</dbReference>
<dbReference type="RefSeq" id="WP_147030421.1">
    <property type="nucleotide sequence ID" value="NZ_CP042436.1"/>
</dbReference>
<accession>A0A5B8US44</accession>
<dbReference type="InterPro" id="IPR024747">
    <property type="entry name" value="Pyridox_Oxase-rel"/>
</dbReference>